<dbReference type="Proteomes" id="UP001283361">
    <property type="component" value="Unassembled WGS sequence"/>
</dbReference>
<dbReference type="AlphaFoldDB" id="A0AAE0YXX3"/>
<keyword evidence="2" id="KW-1185">Reference proteome</keyword>
<organism evidence="1 2">
    <name type="scientific">Elysia crispata</name>
    <name type="common">lettuce slug</name>
    <dbReference type="NCBI Taxonomy" id="231223"/>
    <lineage>
        <taxon>Eukaryota</taxon>
        <taxon>Metazoa</taxon>
        <taxon>Spiralia</taxon>
        <taxon>Lophotrochozoa</taxon>
        <taxon>Mollusca</taxon>
        <taxon>Gastropoda</taxon>
        <taxon>Heterobranchia</taxon>
        <taxon>Euthyneura</taxon>
        <taxon>Panpulmonata</taxon>
        <taxon>Sacoglossa</taxon>
        <taxon>Placobranchoidea</taxon>
        <taxon>Plakobranchidae</taxon>
        <taxon>Elysia</taxon>
    </lineage>
</organism>
<evidence type="ECO:0000313" key="2">
    <source>
        <dbReference type="Proteomes" id="UP001283361"/>
    </source>
</evidence>
<sequence>MDLPLLRCRHGACWEIAINVSSGEYSGIFGSPFSACNRWRRSWIQDRVGTSVGWRPSFLPENVTERNWETAALVSHWKTLTLMFRLGIFFMNIS</sequence>
<protein>
    <submittedName>
        <fullName evidence="1">Uncharacterized protein</fullName>
    </submittedName>
</protein>
<dbReference type="EMBL" id="JAWDGP010005144">
    <property type="protein sequence ID" value="KAK3759304.1"/>
    <property type="molecule type" value="Genomic_DNA"/>
</dbReference>
<accession>A0AAE0YXX3</accession>
<evidence type="ECO:0000313" key="1">
    <source>
        <dbReference type="EMBL" id="KAK3759304.1"/>
    </source>
</evidence>
<gene>
    <name evidence="1" type="ORF">RRG08_021250</name>
</gene>
<reference evidence="1" key="1">
    <citation type="journal article" date="2023" name="G3 (Bethesda)">
        <title>A reference genome for the long-term kleptoplast-retaining sea slug Elysia crispata morphotype clarki.</title>
        <authorList>
            <person name="Eastman K.E."/>
            <person name="Pendleton A.L."/>
            <person name="Shaikh M.A."/>
            <person name="Suttiyut T."/>
            <person name="Ogas R."/>
            <person name="Tomko P."/>
            <person name="Gavelis G."/>
            <person name="Widhalm J.R."/>
            <person name="Wisecaver J.H."/>
        </authorList>
    </citation>
    <scope>NUCLEOTIDE SEQUENCE</scope>
    <source>
        <strain evidence="1">ECLA1</strain>
    </source>
</reference>
<proteinExistence type="predicted"/>
<comment type="caution">
    <text evidence="1">The sequence shown here is derived from an EMBL/GenBank/DDBJ whole genome shotgun (WGS) entry which is preliminary data.</text>
</comment>
<name>A0AAE0YXX3_9GAST</name>